<comment type="function">
    <text evidence="9">Involved in the biosynthesis of ADP-glucose, a building block required for the elongation reactions to produce glycogen. Catalyzes the reaction between ATP and alpha-D-glucose 1-phosphate (G1P) to produce pyrophosphate and ADP-Glc.</text>
</comment>
<dbReference type="CDD" id="cd02508">
    <property type="entry name" value="ADP_Glucose_PP"/>
    <property type="match status" value="1"/>
</dbReference>
<dbReference type="EC" id="2.7.7.27" evidence="9"/>
<comment type="similarity">
    <text evidence="1 9">Belongs to the bacterial/plant glucose-1-phosphate adenylyltransferase family.</text>
</comment>
<sequence length="410" mass="45752">MTRERFMKDTLTIILAGGMGSRLSPLTDDRAKPAVPFGGKYRIIDFTLTNCLHSGLRQILVLTQYKSHSLQKHLRDGWSIFNPELGEFVTVVPPQMRGGGKWYEGTADAIYHNLWLLERSDAKHIIVLSGDHIYRMDYAEMLKDHIENNAKLTIAAMDVPREEASAFGVLSTEANGLVDSFIEKPSNPPSMPEDESRSLASMGIYIFEAETLKTALLQDADDPRSSHDFGKDIIPKLIDERRVYAYNFCSDRGRVAKDCYWRDVGTIDSFYRANMDLLEPVPPMNLYQENWGVRTYERQLPPARTVSSATGNEGIFINSIIANGVVNSGGSVQHSIISSDVRIEDSATIVDSILFDSVTVGKGCKLVNCIIDKHVELPPYTEIGLNPALDAERFHISEGGIVVVPESYKF</sequence>
<evidence type="ECO:0000259" key="10">
    <source>
        <dbReference type="Pfam" id="PF00483"/>
    </source>
</evidence>
<reference evidence="12 13" key="1">
    <citation type="submission" date="2018-12" db="EMBL/GenBank/DDBJ databases">
        <title>Vibrio sp. isolated from China Sea.</title>
        <authorList>
            <person name="Li Y."/>
        </authorList>
    </citation>
    <scope>NUCLEOTIDE SEQUENCE [LARGE SCALE GENOMIC DNA]</scope>
    <source>
        <strain evidence="12 13">BEI207</strain>
    </source>
</reference>
<dbReference type="Proteomes" id="UP000268973">
    <property type="component" value="Unassembled WGS sequence"/>
</dbReference>
<dbReference type="NCBIfam" id="NF002023">
    <property type="entry name" value="PRK00844.1"/>
    <property type="match status" value="1"/>
</dbReference>
<dbReference type="NCBIfam" id="TIGR02091">
    <property type="entry name" value="glgC"/>
    <property type="match status" value="1"/>
</dbReference>
<comment type="caution">
    <text evidence="12">The sequence shown here is derived from an EMBL/GenBank/DDBJ whole genome shotgun (WGS) entry which is preliminary data.</text>
</comment>
<dbReference type="InterPro" id="IPR011004">
    <property type="entry name" value="Trimer_LpxA-like_sf"/>
</dbReference>
<protein>
    <recommendedName>
        <fullName evidence="9">Glucose-1-phosphate adenylyltransferase</fullName>
        <ecNumber evidence="9">2.7.7.27</ecNumber>
    </recommendedName>
    <alternativeName>
        <fullName evidence="9">ADP-glucose pyrophosphorylase</fullName>
        <shortName evidence="9">ADPGlc PPase</shortName>
    </alternativeName>
    <alternativeName>
        <fullName evidence="9">ADP-glucose synthase</fullName>
    </alternativeName>
</protein>
<evidence type="ECO:0000256" key="2">
    <source>
        <dbReference type="ARBA" id="ARBA00022600"/>
    </source>
</evidence>
<evidence type="ECO:0000256" key="9">
    <source>
        <dbReference type="HAMAP-Rule" id="MF_00624"/>
    </source>
</evidence>
<accession>A0A432D083</accession>
<keyword evidence="7 9" id="KW-0320">Glycogen biosynthesis</keyword>
<dbReference type="InterPro" id="IPR005835">
    <property type="entry name" value="NTP_transferase_dom"/>
</dbReference>
<dbReference type="CDD" id="cd04651">
    <property type="entry name" value="LbH_G1P_AT_C"/>
    <property type="match status" value="1"/>
</dbReference>
<feature type="site" description="Could play a key role in the communication between the regulatory and the substrate sites" evidence="9">
    <location>
        <position position="64"/>
    </location>
</feature>
<feature type="binding site" evidence="9">
    <location>
        <begin position="183"/>
        <end position="184"/>
    </location>
    <ligand>
        <name>alpha-D-glucose 1-phosphate</name>
        <dbReference type="ChEBI" id="CHEBI:58601"/>
    </ligand>
</feature>
<feature type="domain" description="Glucose-1-phosphate adenylyltransferase/Bifunctional protein GlmU-like C-terminal hexapeptide" evidence="11">
    <location>
        <begin position="301"/>
        <end position="404"/>
    </location>
</feature>
<keyword evidence="13" id="KW-1185">Reference proteome</keyword>
<evidence type="ECO:0000256" key="8">
    <source>
        <dbReference type="ARBA" id="ARBA00023277"/>
    </source>
</evidence>
<dbReference type="InterPro" id="IPR023049">
    <property type="entry name" value="GlgC_bac"/>
</dbReference>
<dbReference type="EMBL" id="RXZH01000001">
    <property type="protein sequence ID" value="RTZ17307.1"/>
    <property type="molecule type" value="Genomic_DNA"/>
</dbReference>
<feature type="binding site" evidence="9">
    <location>
        <position position="168"/>
    </location>
    <ligand>
        <name>alpha-D-glucose 1-phosphate</name>
        <dbReference type="ChEBI" id="CHEBI:58601"/>
    </ligand>
</feature>
<dbReference type="PANTHER" id="PTHR43523">
    <property type="entry name" value="GLUCOSE-1-PHOSPHATE ADENYLYLTRANSFERASE-RELATED"/>
    <property type="match status" value="1"/>
</dbReference>
<dbReference type="NCBIfam" id="NF001947">
    <property type="entry name" value="PRK00725.1"/>
    <property type="match status" value="1"/>
</dbReference>
<dbReference type="OrthoDB" id="9801810at2"/>
<dbReference type="SUPFAM" id="SSF53448">
    <property type="entry name" value="Nucleotide-diphospho-sugar transferases"/>
    <property type="match status" value="1"/>
</dbReference>
<dbReference type="Gene3D" id="3.90.550.10">
    <property type="entry name" value="Spore Coat Polysaccharide Biosynthesis Protein SpsA, Chain A"/>
    <property type="match status" value="1"/>
</dbReference>
<name>A0A432D083_9VIBR</name>
<dbReference type="SUPFAM" id="SSF51161">
    <property type="entry name" value="Trimeric LpxA-like enzymes"/>
    <property type="match status" value="1"/>
</dbReference>
<dbReference type="InterPro" id="IPR005836">
    <property type="entry name" value="ADP_Glu_pyroP_CS"/>
</dbReference>
<gene>
    <name evidence="9 12" type="primary">glgC</name>
    <name evidence="12" type="ORF">EJ063_00570</name>
</gene>
<dbReference type="GO" id="GO:0008878">
    <property type="term" value="F:glucose-1-phosphate adenylyltransferase activity"/>
    <property type="evidence" value="ECO:0007669"/>
    <property type="project" value="UniProtKB-UniRule"/>
</dbReference>
<comment type="catalytic activity">
    <reaction evidence="9">
        <text>alpha-D-glucose 1-phosphate + ATP + H(+) = ADP-alpha-D-glucose + diphosphate</text>
        <dbReference type="Rhea" id="RHEA:12120"/>
        <dbReference type="ChEBI" id="CHEBI:15378"/>
        <dbReference type="ChEBI" id="CHEBI:30616"/>
        <dbReference type="ChEBI" id="CHEBI:33019"/>
        <dbReference type="ChEBI" id="CHEBI:57498"/>
        <dbReference type="ChEBI" id="CHEBI:58601"/>
        <dbReference type="EC" id="2.7.7.27"/>
    </reaction>
</comment>
<evidence type="ECO:0000256" key="7">
    <source>
        <dbReference type="ARBA" id="ARBA00023056"/>
    </source>
</evidence>
<keyword evidence="2 9" id="KW-0321">Glycogen metabolism</keyword>
<feature type="binding site" evidence="9">
    <location>
        <position position="201"/>
    </location>
    <ligand>
        <name>alpha-D-glucose 1-phosphate</name>
        <dbReference type="ChEBI" id="CHEBI:58601"/>
    </ligand>
</feature>
<evidence type="ECO:0000313" key="12">
    <source>
        <dbReference type="EMBL" id="RTZ17307.1"/>
    </source>
</evidence>
<dbReference type="InterPro" id="IPR011831">
    <property type="entry name" value="ADP-Glc_PPase"/>
</dbReference>
<keyword evidence="3 9" id="KW-0808">Transferase</keyword>
<dbReference type="Gene3D" id="2.160.10.10">
    <property type="entry name" value="Hexapeptide repeat proteins"/>
    <property type="match status" value="1"/>
</dbReference>
<dbReference type="UniPathway" id="UPA00164"/>
<dbReference type="AlphaFoldDB" id="A0A432D083"/>
<dbReference type="Pfam" id="PF00483">
    <property type="entry name" value="NTP_transferase"/>
    <property type="match status" value="1"/>
</dbReference>
<dbReference type="PROSITE" id="PS00810">
    <property type="entry name" value="ADP_GLC_PYROPHOSPH_3"/>
    <property type="match status" value="1"/>
</dbReference>
<proteinExistence type="inferred from homology"/>
<dbReference type="InterPro" id="IPR056818">
    <property type="entry name" value="GlmU/GlgC-like_hexapep"/>
</dbReference>
<organism evidence="12 13">
    <name type="scientific">Vibrio aquaticus</name>
    <dbReference type="NCBI Taxonomy" id="2496559"/>
    <lineage>
        <taxon>Bacteria</taxon>
        <taxon>Pseudomonadati</taxon>
        <taxon>Pseudomonadota</taxon>
        <taxon>Gammaproteobacteria</taxon>
        <taxon>Vibrionales</taxon>
        <taxon>Vibrionaceae</taxon>
        <taxon>Vibrio</taxon>
    </lineage>
</organism>
<keyword evidence="5 9" id="KW-0547">Nucleotide-binding</keyword>
<feature type="site" description="Could play a key role in the communication between the regulatory and the substrate sites" evidence="9">
    <location>
        <position position="102"/>
    </location>
</feature>
<dbReference type="PROSITE" id="PS00808">
    <property type="entry name" value="ADP_GLC_PYROPHOSPH_1"/>
    <property type="match status" value="1"/>
</dbReference>
<dbReference type="InterPro" id="IPR029044">
    <property type="entry name" value="Nucleotide-diphossugar_trans"/>
</dbReference>
<keyword evidence="8 9" id="KW-0119">Carbohydrate metabolism</keyword>
<feature type="domain" description="Nucleotidyl transferase" evidence="10">
    <location>
        <begin position="12"/>
        <end position="278"/>
    </location>
</feature>
<dbReference type="GO" id="GO:0005524">
    <property type="term" value="F:ATP binding"/>
    <property type="evidence" value="ECO:0007669"/>
    <property type="project" value="UniProtKB-KW"/>
</dbReference>
<dbReference type="PROSITE" id="PS00809">
    <property type="entry name" value="ADP_GLC_PYROPHOSPH_2"/>
    <property type="match status" value="1"/>
</dbReference>
<dbReference type="RefSeq" id="WP_126572063.1">
    <property type="nucleotide sequence ID" value="NZ_RXZH01000001.1"/>
</dbReference>
<evidence type="ECO:0000256" key="4">
    <source>
        <dbReference type="ARBA" id="ARBA00022695"/>
    </source>
</evidence>
<keyword evidence="6 9" id="KW-0067">ATP-binding</keyword>
<evidence type="ECO:0000259" key="11">
    <source>
        <dbReference type="Pfam" id="PF24894"/>
    </source>
</evidence>
<dbReference type="PANTHER" id="PTHR43523:SF2">
    <property type="entry name" value="GLUCOSE-1-PHOSPHATE ADENYLYLTRANSFERASE"/>
    <property type="match status" value="1"/>
</dbReference>
<evidence type="ECO:0000256" key="3">
    <source>
        <dbReference type="ARBA" id="ARBA00022679"/>
    </source>
</evidence>
<dbReference type="GO" id="GO:0005978">
    <property type="term" value="P:glycogen biosynthetic process"/>
    <property type="evidence" value="ECO:0007669"/>
    <property type="project" value="UniProtKB-UniRule"/>
</dbReference>
<dbReference type="HAMAP" id="MF_00624">
    <property type="entry name" value="GlgC"/>
    <property type="match status" value="1"/>
</dbReference>
<comment type="pathway">
    <text evidence="9">Glycan biosynthesis; glycogen biosynthesis.</text>
</comment>
<dbReference type="Pfam" id="PF24894">
    <property type="entry name" value="Hexapep_GlmU"/>
    <property type="match status" value="1"/>
</dbReference>
<evidence type="ECO:0000256" key="5">
    <source>
        <dbReference type="ARBA" id="ARBA00022741"/>
    </source>
</evidence>
<keyword evidence="4 9" id="KW-0548">Nucleotidyltransferase</keyword>
<evidence type="ECO:0000256" key="6">
    <source>
        <dbReference type="ARBA" id="ARBA00022840"/>
    </source>
</evidence>
<feature type="binding site" evidence="9">
    <location>
        <position position="103"/>
    </location>
    <ligand>
        <name>alpha-D-glucose 1-phosphate</name>
        <dbReference type="ChEBI" id="CHEBI:58601"/>
    </ligand>
</feature>
<comment type="subunit">
    <text evidence="9">Homotetramer.</text>
</comment>
<evidence type="ECO:0000313" key="13">
    <source>
        <dbReference type="Proteomes" id="UP000268973"/>
    </source>
</evidence>
<evidence type="ECO:0000256" key="1">
    <source>
        <dbReference type="ARBA" id="ARBA00010443"/>
    </source>
</evidence>